<feature type="region of interest" description="Disordered" evidence="1">
    <location>
        <begin position="105"/>
        <end position="127"/>
    </location>
</feature>
<organism evidence="2 3">
    <name type="scientific">Scleroderma citrinum Foug A</name>
    <dbReference type="NCBI Taxonomy" id="1036808"/>
    <lineage>
        <taxon>Eukaryota</taxon>
        <taxon>Fungi</taxon>
        <taxon>Dikarya</taxon>
        <taxon>Basidiomycota</taxon>
        <taxon>Agaricomycotina</taxon>
        <taxon>Agaricomycetes</taxon>
        <taxon>Agaricomycetidae</taxon>
        <taxon>Boletales</taxon>
        <taxon>Sclerodermatineae</taxon>
        <taxon>Sclerodermataceae</taxon>
        <taxon>Scleroderma</taxon>
    </lineage>
</organism>
<sequence length="183" mass="19892">MVDAQDVFAEALPVEVALVATEAAEADATSEDVVNRHPALENENEVSPYAGRVCSDKSSTSGLTPLHDIAGLDSRRRTVARRVCILAAHAGENGGLAMGLRLRRRRRRTRRREGRGRSGERGLGGCLPRRRLPLPTLDRATERLMFRLFFSLVTSLGVGLSSGVFDWDWGTASGIASPVPRSQ</sequence>
<evidence type="ECO:0000313" key="3">
    <source>
        <dbReference type="Proteomes" id="UP000053989"/>
    </source>
</evidence>
<evidence type="ECO:0000256" key="1">
    <source>
        <dbReference type="SAM" id="MobiDB-lite"/>
    </source>
</evidence>
<name>A0A0C3DG05_9AGAM</name>
<reference evidence="3" key="2">
    <citation type="submission" date="2015-01" db="EMBL/GenBank/DDBJ databases">
        <title>Evolutionary Origins and Diversification of the Mycorrhizal Mutualists.</title>
        <authorList>
            <consortium name="DOE Joint Genome Institute"/>
            <consortium name="Mycorrhizal Genomics Consortium"/>
            <person name="Kohler A."/>
            <person name="Kuo A."/>
            <person name="Nagy L.G."/>
            <person name="Floudas D."/>
            <person name="Copeland A."/>
            <person name="Barry K.W."/>
            <person name="Cichocki N."/>
            <person name="Veneault-Fourrey C."/>
            <person name="LaButti K."/>
            <person name="Lindquist E.A."/>
            <person name="Lipzen A."/>
            <person name="Lundell T."/>
            <person name="Morin E."/>
            <person name="Murat C."/>
            <person name="Riley R."/>
            <person name="Ohm R."/>
            <person name="Sun H."/>
            <person name="Tunlid A."/>
            <person name="Henrissat B."/>
            <person name="Grigoriev I.V."/>
            <person name="Hibbett D.S."/>
            <person name="Martin F."/>
        </authorList>
    </citation>
    <scope>NUCLEOTIDE SEQUENCE [LARGE SCALE GENOMIC DNA]</scope>
    <source>
        <strain evidence="3">Foug A</strain>
    </source>
</reference>
<evidence type="ECO:0000313" key="2">
    <source>
        <dbReference type="EMBL" id="KIM59615.1"/>
    </source>
</evidence>
<gene>
    <name evidence="2" type="ORF">SCLCIDRAFT_27168</name>
</gene>
<dbReference type="InParanoid" id="A0A0C3DG05"/>
<dbReference type="AlphaFoldDB" id="A0A0C3DG05"/>
<proteinExistence type="predicted"/>
<accession>A0A0C3DG05</accession>
<protein>
    <submittedName>
        <fullName evidence="2">Uncharacterized protein</fullName>
    </submittedName>
</protein>
<dbReference type="HOGENOM" id="CLU_1475979_0_0_1"/>
<dbReference type="EMBL" id="KN822071">
    <property type="protein sequence ID" value="KIM59615.1"/>
    <property type="molecule type" value="Genomic_DNA"/>
</dbReference>
<keyword evidence="3" id="KW-1185">Reference proteome</keyword>
<feature type="compositionally biased region" description="Basic residues" evidence="1">
    <location>
        <begin position="105"/>
        <end position="114"/>
    </location>
</feature>
<reference evidence="2 3" key="1">
    <citation type="submission" date="2014-04" db="EMBL/GenBank/DDBJ databases">
        <authorList>
            <consortium name="DOE Joint Genome Institute"/>
            <person name="Kuo A."/>
            <person name="Kohler A."/>
            <person name="Nagy L.G."/>
            <person name="Floudas D."/>
            <person name="Copeland A."/>
            <person name="Barry K.W."/>
            <person name="Cichocki N."/>
            <person name="Veneault-Fourrey C."/>
            <person name="LaButti K."/>
            <person name="Lindquist E.A."/>
            <person name="Lipzen A."/>
            <person name="Lundell T."/>
            <person name="Morin E."/>
            <person name="Murat C."/>
            <person name="Sun H."/>
            <person name="Tunlid A."/>
            <person name="Henrissat B."/>
            <person name="Grigoriev I.V."/>
            <person name="Hibbett D.S."/>
            <person name="Martin F."/>
            <person name="Nordberg H.P."/>
            <person name="Cantor M.N."/>
            <person name="Hua S.X."/>
        </authorList>
    </citation>
    <scope>NUCLEOTIDE SEQUENCE [LARGE SCALE GENOMIC DNA]</scope>
    <source>
        <strain evidence="2 3">Foug A</strain>
    </source>
</reference>
<dbReference type="Proteomes" id="UP000053989">
    <property type="component" value="Unassembled WGS sequence"/>
</dbReference>